<reference evidence="3" key="1">
    <citation type="submission" date="2020-10" db="EMBL/GenBank/DDBJ databases">
        <authorList>
            <person name="Gilroy R."/>
        </authorList>
    </citation>
    <scope>NUCLEOTIDE SEQUENCE</scope>
    <source>
        <strain evidence="3">USAMLcec3-3695</strain>
    </source>
</reference>
<feature type="region of interest" description="Disordered" evidence="1">
    <location>
        <begin position="98"/>
        <end position="190"/>
    </location>
</feature>
<proteinExistence type="predicted"/>
<protein>
    <submittedName>
        <fullName evidence="3">Uncharacterized protein</fullName>
    </submittedName>
</protein>
<organism evidence="3 4">
    <name type="scientific">Candidatus Ornithomonoglobus merdipullorum</name>
    <dbReference type="NCBI Taxonomy" id="2840895"/>
    <lineage>
        <taxon>Bacteria</taxon>
        <taxon>Bacillati</taxon>
        <taxon>Bacillota</taxon>
        <taxon>Clostridia</taxon>
        <taxon>Candidatus Ornithomonoglobus</taxon>
    </lineage>
</organism>
<evidence type="ECO:0000256" key="1">
    <source>
        <dbReference type="SAM" id="MobiDB-lite"/>
    </source>
</evidence>
<dbReference type="EMBL" id="DVNB01000070">
    <property type="protein sequence ID" value="HIU57477.1"/>
    <property type="molecule type" value="Genomic_DNA"/>
</dbReference>
<feature type="compositionally biased region" description="Basic and acidic residues" evidence="1">
    <location>
        <begin position="147"/>
        <end position="165"/>
    </location>
</feature>
<dbReference type="AlphaFoldDB" id="A0A9D1MCF9"/>
<name>A0A9D1MCF9_9FIRM</name>
<reference evidence="3" key="2">
    <citation type="journal article" date="2021" name="PeerJ">
        <title>Extensive microbial diversity within the chicken gut microbiome revealed by metagenomics and culture.</title>
        <authorList>
            <person name="Gilroy R."/>
            <person name="Ravi A."/>
            <person name="Getino M."/>
            <person name="Pursley I."/>
            <person name="Horton D.L."/>
            <person name="Alikhan N.F."/>
            <person name="Baker D."/>
            <person name="Gharbi K."/>
            <person name="Hall N."/>
            <person name="Watson M."/>
            <person name="Adriaenssens E.M."/>
            <person name="Foster-Nyarko E."/>
            <person name="Jarju S."/>
            <person name="Secka A."/>
            <person name="Antonio M."/>
            <person name="Oren A."/>
            <person name="Chaudhuri R.R."/>
            <person name="La Ragione R."/>
            <person name="Hildebrand F."/>
            <person name="Pallen M.J."/>
        </authorList>
    </citation>
    <scope>NUCLEOTIDE SEQUENCE</scope>
    <source>
        <strain evidence="3">USAMLcec3-3695</strain>
    </source>
</reference>
<comment type="caution">
    <text evidence="3">The sequence shown here is derived from an EMBL/GenBank/DDBJ whole genome shotgun (WGS) entry which is preliminary data.</text>
</comment>
<feature type="transmembrane region" description="Helical" evidence="2">
    <location>
        <begin position="6"/>
        <end position="26"/>
    </location>
</feature>
<feature type="compositionally biased region" description="Polar residues" evidence="1">
    <location>
        <begin position="169"/>
        <end position="179"/>
    </location>
</feature>
<gene>
    <name evidence="3" type="ORF">IAA61_06655</name>
</gene>
<keyword evidence="2" id="KW-0812">Transmembrane</keyword>
<sequence>MKRWHIVVISCVLAVGILAAGGSFFYRYYIVPRYLEPVVEKVSTYLKDDDVLDELYNEAERLHDDGVIEDETYSEFINAYRRHSQNNEEAARAILERAGEEANNGNEPVPDSSVTTRYASSRVGVEIIQTNDGEKSGKADTSYSSERTSDRIRSEDVVEAERIVEEANATESPEASNSEGAAPEEGSGIDEQVETAYDILRENMSSDEYSAFASIMGKLDIDTLLSYASDKEGLKEYMHSVLSDEEYSNIVNLGYKYAYLFME</sequence>
<evidence type="ECO:0000313" key="3">
    <source>
        <dbReference type="EMBL" id="HIU57477.1"/>
    </source>
</evidence>
<evidence type="ECO:0000313" key="4">
    <source>
        <dbReference type="Proteomes" id="UP000824109"/>
    </source>
</evidence>
<keyword evidence="2" id="KW-1133">Transmembrane helix</keyword>
<evidence type="ECO:0000256" key="2">
    <source>
        <dbReference type="SAM" id="Phobius"/>
    </source>
</evidence>
<dbReference type="Proteomes" id="UP000824109">
    <property type="component" value="Unassembled WGS sequence"/>
</dbReference>
<keyword evidence="2" id="KW-0472">Membrane</keyword>
<accession>A0A9D1MCF9</accession>